<dbReference type="OrthoDB" id="9809841at2"/>
<feature type="domain" description="3-octaprenyl-4-hydroxybenzoate carboxy-lyase-like Rift-related" evidence="1">
    <location>
        <begin position="122"/>
        <end position="318"/>
    </location>
</feature>
<gene>
    <name evidence="4" type="ordered locus">Pcar_3105</name>
</gene>
<dbReference type="Proteomes" id="UP000002534">
    <property type="component" value="Chromosome"/>
</dbReference>
<dbReference type="Pfam" id="PF01977">
    <property type="entry name" value="UbiD"/>
    <property type="match status" value="1"/>
</dbReference>
<dbReference type="Gene3D" id="3.40.1670.10">
    <property type="entry name" value="UbiD C-terminal domain-like"/>
    <property type="match status" value="1"/>
</dbReference>
<evidence type="ECO:0000259" key="3">
    <source>
        <dbReference type="Pfam" id="PF20696"/>
    </source>
</evidence>
<evidence type="ECO:0000313" key="5">
    <source>
        <dbReference type="Proteomes" id="UP000002534"/>
    </source>
</evidence>
<proteinExistence type="predicted"/>
<feature type="domain" description="3-octaprenyl-4-hydroxybenzoate carboxy-lyase-like C-terminal" evidence="3">
    <location>
        <begin position="323"/>
        <end position="421"/>
    </location>
</feature>
<dbReference type="GO" id="GO:0008694">
    <property type="term" value="F:4-hydroxy-3-polyprenylbenzoate decarboxylase activity"/>
    <property type="evidence" value="ECO:0007669"/>
    <property type="project" value="TreeGrafter"/>
</dbReference>
<reference evidence="4 5" key="2">
    <citation type="journal article" date="2012" name="BMC Genomics">
        <title>The genome of Pelobacter carbinolicus reveals surprising metabolic capabilities and physiological features.</title>
        <authorList>
            <person name="Aklujkar M."/>
            <person name="Haveman S.A."/>
            <person name="Didonato R.Jr."/>
            <person name="Chertkov O."/>
            <person name="Han C.S."/>
            <person name="Land M.L."/>
            <person name="Brown P."/>
            <person name="Lovley D.R."/>
        </authorList>
    </citation>
    <scope>NUCLEOTIDE SEQUENCE [LARGE SCALE GENOMIC DNA]</scope>
    <source>
        <strain evidence="5">DSM 2380 / NBRC 103641 / GraBd1</strain>
    </source>
</reference>
<dbReference type="GO" id="GO:0006744">
    <property type="term" value="P:ubiquinone biosynthetic process"/>
    <property type="evidence" value="ECO:0007669"/>
    <property type="project" value="TreeGrafter"/>
</dbReference>
<dbReference type="RefSeq" id="WP_011342900.1">
    <property type="nucleotide sequence ID" value="NC_007498.2"/>
</dbReference>
<dbReference type="InterPro" id="IPR048304">
    <property type="entry name" value="UbiD_Rift_dom"/>
</dbReference>
<accession>Q39ZW7</accession>
<keyword evidence="5" id="KW-1185">Reference proteome</keyword>
<dbReference type="STRING" id="338963.Pcar_3105"/>
<evidence type="ECO:0000313" key="4">
    <source>
        <dbReference type="EMBL" id="ABA90340.3"/>
    </source>
</evidence>
<dbReference type="EMBL" id="CP000142">
    <property type="protein sequence ID" value="ABA90340.3"/>
    <property type="molecule type" value="Genomic_DNA"/>
</dbReference>
<reference evidence="5" key="1">
    <citation type="submission" date="2005-10" db="EMBL/GenBank/DDBJ databases">
        <title>Complete sequence of Pelobacter carbinolicus DSM 2380.</title>
        <authorList>
            <person name="Copeland A."/>
            <person name="Lucas S."/>
            <person name="Lapidus A."/>
            <person name="Barry K."/>
            <person name="Detter J.C."/>
            <person name="Glavina T."/>
            <person name="Hammon N."/>
            <person name="Israni S."/>
            <person name="Pitluck S."/>
            <person name="Chertkov O."/>
            <person name="Schmutz J."/>
            <person name="Larimer F."/>
            <person name="Land M."/>
            <person name="Kyrpides N."/>
            <person name="Ivanova N."/>
            <person name="Richardson P."/>
        </authorList>
    </citation>
    <scope>NUCLEOTIDE SEQUENCE [LARGE SCALE GENOMIC DNA]</scope>
    <source>
        <strain evidence="5">DSM 2380 / NBRC 103641 / GraBd1</strain>
    </source>
</reference>
<dbReference type="SUPFAM" id="SSF50475">
    <property type="entry name" value="FMN-binding split barrel"/>
    <property type="match status" value="1"/>
</dbReference>
<dbReference type="eggNOG" id="COG0043">
    <property type="taxonomic scope" value="Bacteria"/>
</dbReference>
<dbReference type="GO" id="GO:0005829">
    <property type="term" value="C:cytosol"/>
    <property type="evidence" value="ECO:0007669"/>
    <property type="project" value="TreeGrafter"/>
</dbReference>
<organism evidence="4 5">
    <name type="scientific">Syntrophotalea carbinolica (strain DSM 2380 / NBRC 103641 / GraBd1)</name>
    <name type="common">Pelobacter carbinolicus</name>
    <dbReference type="NCBI Taxonomy" id="338963"/>
    <lineage>
        <taxon>Bacteria</taxon>
        <taxon>Pseudomonadati</taxon>
        <taxon>Thermodesulfobacteriota</taxon>
        <taxon>Desulfuromonadia</taxon>
        <taxon>Desulfuromonadales</taxon>
        <taxon>Syntrophotaleaceae</taxon>
        <taxon>Syntrophotalea</taxon>
    </lineage>
</organism>
<protein>
    <submittedName>
        <fullName evidence="4">UbiD family decarboxylase</fullName>
    </submittedName>
</protein>
<dbReference type="InterPro" id="IPR049383">
    <property type="entry name" value="UbiD-like_N"/>
</dbReference>
<dbReference type="Pfam" id="PF20696">
    <property type="entry name" value="UbiD_C"/>
    <property type="match status" value="1"/>
</dbReference>
<dbReference type="InterPro" id="IPR002830">
    <property type="entry name" value="UbiD"/>
</dbReference>
<dbReference type="InterPro" id="IPR049381">
    <property type="entry name" value="UbiD-like_C"/>
</dbReference>
<evidence type="ECO:0000259" key="1">
    <source>
        <dbReference type="Pfam" id="PF01977"/>
    </source>
</evidence>
<feature type="domain" description="3-octaprenyl-4-hydroxybenzoate carboxy-lyase-like N-terminal" evidence="2">
    <location>
        <begin position="14"/>
        <end position="85"/>
    </location>
</feature>
<dbReference type="NCBIfam" id="TIGR00148">
    <property type="entry name" value="UbiD family decarboxylase"/>
    <property type="match status" value="1"/>
</dbReference>
<dbReference type="HOGENOM" id="CLU_023348_4_1_7"/>
<dbReference type="Pfam" id="PF20695">
    <property type="entry name" value="UbiD_N"/>
    <property type="match status" value="1"/>
</dbReference>
<sequence length="457" mass="50471">MNDPTAINDLRQFLALLEAQEDLRRISVEVDAELEIAAITDRVCKGAAGRRALLFERVRGYRAPVATNLFGAPRRAAWALNVQHADEAAGRLIRGLEQVPGEDAETRLRRLLQQPQFAPRRQSRGDCHQVVMTRPDLSRIPALRSWPGDGGRYLNLPQIYSRHPDGGVGNCGMYRCQILGPRQIAVHWKESSDAARHCSAWHARNLPMPVSIALGGAPAMMFAATFPLPPDIDEAALAGLLCDRPMAMATSLSSDLSIPAAAEYILEGLVHPGETVEEGPFGNHTGFYQPRTRVPLLRVTSVSHRYDPILVTTVVGPPPMENCYLGKLAERLLLPLLRIDHPAIVDIHMPVEGIFHGATLIAVQPGTSGKSLLQDLWQNGPLHSSRLLVVATADEIRNPATFFWRTLNRLDAKRDLLVRDGRLGIDATRDPAGLQVLRPDAQIRSLLQRRWAEYGLD</sequence>
<dbReference type="KEGG" id="pca:Pcar_3105"/>
<dbReference type="AlphaFoldDB" id="Q39ZW7"/>
<name>Q39ZW7_SYNC1</name>
<dbReference type="PANTHER" id="PTHR30108">
    <property type="entry name" value="3-OCTAPRENYL-4-HYDROXYBENZOATE CARBOXY-LYASE-RELATED"/>
    <property type="match status" value="1"/>
</dbReference>
<evidence type="ECO:0000259" key="2">
    <source>
        <dbReference type="Pfam" id="PF20695"/>
    </source>
</evidence>
<dbReference type="SUPFAM" id="SSF143968">
    <property type="entry name" value="UbiD C-terminal domain-like"/>
    <property type="match status" value="1"/>
</dbReference>
<dbReference type="PANTHER" id="PTHR30108:SF17">
    <property type="entry name" value="FERULIC ACID DECARBOXYLASE 1"/>
    <property type="match status" value="1"/>
</dbReference>